<dbReference type="Pfam" id="PF17956">
    <property type="entry name" value="NAPRTase_C"/>
    <property type="match status" value="1"/>
</dbReference>
<dbReference type="InterPro" id="IPR037128">
    <property type="entry name" value="Quinolinate_PRibosylTase_N_sf"/>
</dbReference>
<dbReference type="Proteomes" id="UP000608579">
    <property type="component" value="Unassembled WGS sequence"/>
</dbReference>
<dbReference type="SUPFAM" id="SSF54675">
    <property type="entry name" value="Nicotinate/Quinolinate PRTase N-terminal domain-like"/>
    <property type="match status" value="1"/>
</dbReference>
<dbReference type="EC" id="6.3.4.21" evidence="5"/>
<dbReference type="CDD" id="cd01571">
    <property type="entry name" value="NAPRTase_B"/>
    <property type="match status" value="1"/>
</dbReference>
<comment type="caution">
    <text evidence="5">The sequence shown here is derived from an EMBL/GenBank/DDBJ whole genome shotgun (WGS) entry which is preliminary data.</text>
</comment>
<dbReference type="InterPro" id="IPR036068">
    <property type="entry name" value="Nicotinate_pribotase-like_C"/>
</dbReference>
<keyword evidence="1 5" id="KW-0808">Transferase</keyword>
<dbReference type="InterPro" id="IPR013785">
    <property type="entry name" value="Aldolase_TIM"/>
</dbReference>
<dbReference type="PANTHER" id="PTHR43202:SF1">
    <property type="entry name" value="NICOTINATE PHOSPHORIBOSYLTRANSFERASE"/>
    <property type="match status" value="1"/>
</dbReference>
<keyword evidence="5" id="KW-0436">Ligase</keyword>
<keyword evidence="5" id="KW-0328">Glycosyltransferase</keyword>
<evidence type="ECO:0000259" key="3">
    <source>
        <dbReference type="Pfam" id="PF02749"/>
    </source>
</evidence>
<evidence type="ECO:0000313" key="6">
    <source>
        <dbReference type="Proteomes" id="UP000608579"/>
    </source>
</evidence>
<dbReference type="SUPFAM" id="SSF51690">
    <property type="entry name" value="Nicotinate/Quinolinate PRTase C-terminal domain-like"/>
    <property type="match status" value="1"/>
</dbReference>
<dbReference type="Gene3D" id="3.90.1170.20">
    <property type="entry name" value="Quinolinate phosphoribosyl transferase, N-terminal domain"/>
    <property type="match status" value="1"/>
</dbReference>
<dbReference type="Gene3D" id="3.20.20.70">
    <property type="entry name" value="Aldolase class I"/>
    <property type="match status" value="1"/>
</dbReference>
<dbReference type="GO" id="GO:0004514">
    <property type="term" value="F:nicotinate-nucleotide diphosphorylase (carboxylating) activity"/>
    <property type="evidence" value="ECO:0007669"/>
    <property type="project" value="InterPro"/>
</dbReference>
<dbReference type="InterPro" id="IPR022412">
    <property type="entry name" value="Quinolinate_PRibosylTrfase_N"/>
</dbReference>
<evidence type="ECO:0000259" key="4">
    <source>
        <dbReference type="Pfam" id="PF17956"/>
    </source>
</evidence>
<dbReference type="Pfam" id="PF01729">
    <property type="entry name" value="QRPTase_C"/>
    <property type="match status" value="1"/>
</dbReference>
<feature type="domain" description="Quinolinate phosphoribosyl transferase C-terminal" evidence="2">
    <location>
        <begin position="119"/>
        <end position="307"/>
    </location>
</feature>
<gene>
    <name evidence="5" type="ORF">EYH45_00585</name>
</gene>
<dbReference type="GO" id="GO:0004516">
    <property type="term" value="F:nicotinate phosphoribosyltransferase activity"/>
    <property type="evidence" value="ECO:0007669"/>
    <property type="project" value="UniProtKB-EC"/>
</dbReference>
<dbReference type="PANTHER" id="PTHR43202">
    <property type="entry name" value="NICOTINATE-NUCLEOTIDE PYROPHOSPHORYLASE"/>
    <property type="match status" value="1"/>
</dbReference>
<evidence type="ECO:0000256" key="1">
    <source>
        <dbReference type="ARBA" id="ARBA00022679"/>
    </source>
</evidence>
<dbReference type="Pfam" id="PF02749">
    <property type="entry name" value="QRPTase_N"/>
    <property type="match status" value="1"/>
</dbReference>
<name>A0A833E9S5_CALS0</name>
<organism evidence="5 6">
    <name type="scientific">Caldiarchaeum subterraneum</name>
    <dbReference type="NCBI Taxonomy" id="311458"/>
    <lineage>
        <taxon>Archaea</taxon>
        <taxon>Nitrososphaerota</taxon>
        <taxon>Candidatus Caldarchaeales</taxon>
        <taxon>Candidatus Caldarchaeaceae</taxon>
        <taxon>Candidatus Caldarchaeum</taxon>
    </lineage>
</organism>
<dbReference type="AlphaFoldDB" id="A0A833E9S5"/>
<reference evidence="5" key="1">
    <citation type="journal article" date="2020" name="ISME J.">
        <title>Gammaproteobacteria mediating utilization of methyl-, sulfur- and petroleum organic compounds in deep ocean hydrothermal plumes.</title>
        <authorList>
            <person name="Zhou Z."/>
            <person name="Liu Y."/>
            <person name="Pan J."/>
            <person name="Cron B.R."/>
            <person name="Toner B.M."/>
            <person name="Anantharaman K."/>
            <person name="Breier J.A."/>
            <person name="Dick G.J."/>
            <person name="Li M."/>
        </authorList>
    </citation>
    <scope>NUCLEOTIDE SEQUENCE</scope>
    <source>
        <strain evidence="5">SZUA-1515</strain>
    </source>
</reference>
<feature type="domain" description="Quinolinate phosphoribosyl transferase N-terminal" evidence="3">
    <location>
        <begin position="22"/>
        <end position="117"/>
    </location>
</feature>
<dbReference type="InterPro" id="IPR035809">
    <property type="entry name" value="NAPRTase_arc-type"/>
</dbReference>
<protein>
    <submittedName>
        <fullName evidence="5">Nicotinate phosphoribosyltransferase</fullName>
        <ecNumber evidence="5">6.3.4.21</ecNumber>
    </submittedName>
</protein>
<dbReference type="InterPro" id="IPR041619">
    <property type="entry name" value="NAPRTase_C"/>
</dbReference>
<dbReference type="GO" id="GO:0009435">
    <property type="term" value="P:NAD+ biosynthetic process"/>
    <property type="evidence" value="ECO:0007669"/>
    <property type="project" value="InterPro"/>
</dbReference>
<dbReference type="InterPro" id="IPR053190">
    <property type="entry name" value="NAPRTase-like"/>
</dbReference>
<dbReference type="EMBL" id="DQVM01000012">
    <property type="protein sequence ID" value="HIQ29040.1"/>
    <property type="molecule type" value="Genomic_DNA"/>
</dbReference>
<evidence type="ECO:0000313" key="5">
    <source>
        <dbReference type="EMBL" id="HIQ29040.1"/>
    </source>
</evidence>
<proteinExistence type="predicted"/>
<evidence type="ECO:0000259" key="2">
    <source>
        <dbReference type="Pfam" id="PF01729"/>
    </source>
</evidence>
<feature type="domain" description="Nicotinate phosphoribosyltransferase C-terminal" evidence="4">
    <location>
        <begin position="355"/>
        <end position="390"/>
    </location>
</feature>
<dbReference type="InterPro" id="IPR002638">
    <property type="entry name" value="Quinolinate_PRibosylTrfase_C"/>
</dbReference>
<accession>A0A833E9S5</accession>
<dbReference type="NCBIfam" id="NF006415">
    <property type="entry name" value="PRK08662.1"/>
    <property type="match status" value="1"/>
</dbReference>
<sequence length="404" mass="45067">MGDDARIYVADQMRIKDGTATDVYFLRTRDILELANAEGVRVVAEAHSYKLPNSWSWAVFTGVEEAAWLLEGVDVNVYSMEEGTLFRAMEPLLAIEGRYYDFVTYESSLLGMLRHYSSVSTKAARIKQKALDKTILFFGIRSVHPAITPMVDRAAYIGGCDAVSGTLGAELLGKKPVGTMPHALILALGDQRRAWKAFDEAMPPDVPRIMLCDTLMDERMEALLAVETLGERLYGVRLDTPSSRRGNMREIVREVRWSLDTVGRRDVKIIVSGGVDEKHIEELRDLVDGFGVGTSIAFPPSIDISLDIVEVDGKPIAKRGKLPGRKQVWRCEEMHDTITSFYKELDKCPACGGGVKPLLTPLIQNGKLMRKTPTADEIRDRVLQQLKRLAELDGFNPEPITLVR</sequence>